<organism evidence="1 2">
    <name type="scientific">Nitrospira lenta</name>
    <dbReference type="NCBI Taxonomy" id="1436998"/>
    <lineage>
        <taxon>Bacteria</taxon>
        <taxon>Pseudomonadati</taxon>
        <taxon>Nitrospirota</taxon>
        <taxon>Nitrospiria</taxon>
        <taxon>Nitrospirales</taxon>
        <taxon>Nitrospiraceae</taxon>
        <taxon>Nitrospira</taxon>
    </lineage>
</organism>
<name>A0A330L4M7_9BACT</name>
<sequence length="153" mass="17307">MSLGEIFDSLRSDDLVGKFKKELVDAGVKIAEDRVAKYFAAEKEIALLLLAHESNLEKGWWGIHQDIVARVINSEPVKTNHLGWGAILLHKSCRRGYWIPGDDLFQLKTLRLVTLGNEGQYHFNQDNLDKAPGIAKQFFSIKTFLLQSGLQKN</sequence>
<dbReference type="EMBL" id="OUNR01000012">
    <property type="protein sequence ID" value="SPP64637.1"/>
    <property type="molecule type" value="Genomic_DNA"/>
</dbReference>
<protein>
    <submittedName>
        <fullName evidence="1">Uncharacterized protein</fullName>
    </submittedName>
</protein>
<evidence type="ECO:0000313" key="2">
    <source>
        <dbReference type="Proteomes" id="UP000248168"/>
    </source>
</evidence>
<proteinExistence type="predicted"/>
<accession>A0A330L4M7</accession>
<dbReference type="InParanoid" id="A0A330L4M7"/>
<dbReference type="AlphaFoldDB" id="A0A330L4M7"/>
<dbReference type="RefSeq" id="WP_121988998.1">
    <property type="nucleotide sequence ID" value="NZ_OUNR01000012.1"/>
</dbReference>
<dbReference type="OrthoDB" id="9875882at2"/>
<reference evidence="2" key="1">
    <citation type="submission" date="2018-04" db="EMBL/GenBank/DDBJ databases">
        <authorList>
            <person name="Lucker S."/>
            <person name="Sakoula D."/>
        </authorList>
    </citation>
    <scope>NUCLEOTIDE SEQUENCE [LARGE SCALE GENOMIC DNA]</scope>
</reference>
<evidence type="ECO:0000313" key="1">
    <source>
        <dbReference type="EMBL" id="SPP64637.1"/>
    </source>
</evidence>
<dbReference type="Proteomes" id="UP000248168">
    <property type="component" value="Unassembled WGS sequence"/>
</dbReference>
<keyword evidence="2" id="KW-1185">Reference proteome</keyword>
<gene>
    <name evidence="1" type="ORF">NITLEN_20277</name>
</gene>